<dbReference type="PANTHER" id="PTHR30336:SF4">
    <property type="entry name" value="ENVELOPE BIOGENESIS FACTOR ELYC"/>
    <property type="match status" value="1"/>
</dbReference>
<proteinExistence type="predicted"/>
<feature type="transmembrane region" description="Helical" evidence="1">
    <location>
        <begin position="35"/>
        <end position="52"/>
    </location>
</feature>
<name>C0BX41_9FIRM</name>
<reference evidence="3" key="2">
    <citation type="submission" date="2013-06" db="EMBL/GenBank/DDBJ databases">
        <title>Draft genome sequence of Clostridium hylemonae (DSM 15053).</title>
        <authorList>
            <person name="Sudarsanam P."/>
            <person name="Ley R."/>
            <person name="Guruge J."/>
            <person name="Turnbaugh P.J."/>
            <person name="Mahowald M."/>
            <person name="Liep D."/>
            <person name="Gordon J."/>
        </authorList>
    </citation>
    <scope>NUCLEOTIDE SEQUENCE</scope>
    <source>
        <strain evidence="3">DSM 15053</strain>
    </source>
</reference>
<dbReference type="InterPro" id="IPR003848">
    <property type="entry name" value="DUF218"/>
</dbReference>
<dbReference type="GO" id="GO:0000270">
    <property type="term" value="P:peptidoglycan metabolic process"/>
    <property type="evidence" value="ECO:0007669"/>
    <property type="project" value="TreeGrafter"/>
</dbReference>
<dbReference type="Proteomes" id="UP000004893">
    <property type="component" value="Unassembled WGS sequence"/>
</dbReference>
<dbReference type="STRING" id="553973.CLOHYLEM_04375"/>
<dbReference type="RefSeq" id="WP_006441709.1">
    <property type="nucleotide sequence ID" value="NZ_CP036524.1"/>
</dbReference>
<evidence type="ECO:0000259" key="2">
    <source>
        <dbReference type="Pfam" id="PF02698"/>
    </source>
</evidence>
<evidence type="ECO:0000313" key="4">
    <source>
        <dbReference type="Proteomes" id="UP000004893"/>
    </source>
</evidence>
<keyword evidence="1" id="KW-0812">Transmembrane</keyword>
<keyword evidence="1" id="KW-0472">Membrane</keyword>
<dbReference type="InterPro" id="IPR051599">
    <property type="entry name" value="Cell_Envelope_Assoc"/>
</dbReference>
<feature type="transmembrane region" description="Helical" evidence="1">
    <location>
        <begin position="6"/>
        <end position="23"/>
    </location>
</feature>
<dbReference type="Pfam" id="PF02698">
    <property type="entry name" value="DUF218"/>
    <property type="match status" value="1"/>
</dbReference>
<dbReference type="CDD" id="cd06259">
    <property type="entry name" value="YdcF-like"/>
    <property type="match status" value="1"/>
</dbReference>
<dbReference type="EMBL" id="ABYI02000007">
    <property type="protein sequence ID" value="EEG75639.1"/>
    <property type="molecule type" value="Genomic_DNA"/>
</dbReference>
<dbReference type="HOGENOM" id="CLU_051474_2_2_9"/>
<comment type="caution">
    <text evidence="3">The sequence shown here is derived from an EMBL/GenBank/DDBJ whole genome shotgun (WGS) entry which is preliminary data.</text>
</comment>
<reference evidence="3" key="1">
    <citation type="submission" date="2009-02" db="EMBL/GenBank/DDBJ databases">
        <authorList>
            <person name="Fulton L."/>
            <person name="Clifton S."/>
            <person name="Fulton B."/>
            <person name="Xu J."/>
            <person name="Minx P."/>
            <person name="Pepin K.H."/>
            <person name="Johnson M."/>
            <person name="Bhonagiri V."/>
            <person name="Nash W.E."/>
            <person name="Mardis E.R."/>
            <person name="Wilson R.K."/>
        </authorList>
    </citation>
    <scope>NUCLEOTIDE SEQUENCE [LARGE SCALE GENOMIC DNA]</scope>
    <source>
        <strain evidence="3">DSM 15053</strain>
    </source>
</reference>
<keyword evidence="1" id="KW-1133">Transmembrane helix</keyword>
<evidence type="ECO:0000256" key="1">
    <source>
        <dbReference type="SAM" id="Phobius"/>
    </source>
</evidence>
<dbReference type="PANTHER" id="PTHR30336">
    <property type="entry name" value="INNER MEMBRANE PROTEIN, PROBABLE PERMEASE"/>
    <property type="match status" value="1"/>
</dbReference>
<dbReference type="eggNOG" id="COG1434">
    <property type="taxonomic scope" value="Bacteria"/>
</dbReference>
<gene>
    <name evidence="3" type="ORF">CLOHYLEM_04375</name>
</gene>
<dbReference type="AlphaFoldDB" id="C0BX41"/>
<keyword evidence="4" id="KW-1185">Reference proteome</keyword>
<dbReference type="GO" id="GO:0043164">
    <property type="term" value="P:Gram-negative-bacterium-type cell wall biogenesis"/>
    <property type="evidence" value="ECO:0007669"/>
    <property type="project" value="TreeGrafter"/>
</dbReference>
<dbReference type="InterPro" id="IPR014729">
    <property type="entry name" value="Rossmann-like_a/b/a_fold"/>
</dbReference>
<accession>C0BX41</accession>
<dbReference type="OrthoDB" id="9782395at2"/>
<sequence>MLWKIALPAAGAVCLSYYGAVSIRLRRWNSTFARFWLAAGLACGALWELFQLRPELAGSPLWKLLWIPAAVFAAVEIRIAAGMVSTEEKDIPYLIVLGAQVKGTKITDSLRRRLKRSAAYLSENPGTKVIVSGGQGPGEDIAEAEAMADFLADCGIKRSRILLEDRSKSTEENLRFSAAYLPDMTVKVGIVSNNFHMYRACCYAGRTGYKNVCRIPSDCSPLLFANYMVREFFAVCRLWLPC</sequence>
<feature type="domain" description="DUF218" evidence="2">
    <location>
        <begin position="93"/>
        <end position="230"/>
    </location>
</feature>
<organism evidence="3 4">
    <name type="scientific">[Clostridium] hylemonae DSM 15053</name>
    <dbReference type="NCBI Taxonomy" id="553973"/>
    <lineage>
        <taxon>Bacteria</taxon>
        <taxon>Bacillati</taxon>
        <taxon>Bacillota</taxon>
        <taxon>Clostridia</taxon>
        <taxon>Lachnospirales</taxon>
        <taxon>Lachnospiraceae</taxon>
    </lineage>
</organism>
<protein>
    <recommendedName>
        <fullName evidence="2">DUF218 domain-containing protein</fullName>
    </recommendedName>
</protein>
<dbReference type="GO" id="GO:0005886">
    <property type="term" value="C:plasma membrane"/>
    <property type="evidence" value="ECO:0007669"/>
    <property type="project" value="TreeGrafter"/>
</dbReference>
<dbReference type="Gene3D" id="3.40.50.620">
    <property type="entry name" value="HUPs"/>
    <property type="match status" value="1"/>
</dbReference>
<evidence type="ECO:0000313" key="3">
    <source>
        <dbReference type="EMBL" id="EEG75639.1"/>
    </source>
</evidence>